<dbReference type="RefSeq" id="WP_114468770.1">
    <property type="nucleotide sequence ID" value="NZ_QPJK01000004.1"/>
</dbReference>
<sequence>MDSPLLQHESPWNTELLLPRITQDAGLTQMQIAAGGLSLVLSRLSPEFARSRFLPTRRVVQRLTRALEYRNPAKAHLVAEDVAQTLRECERALDPGTAMALKSLLAQTQRREAEAAQNERADDYSLSDFMAEQELAFGSGVETRPHSLTAN</sequence>
<dbReference type="Proteomes" id="UP000252884">
    <property type="component" value="Unassembled WGS sequence"/>
</dbReference>
<comment type="caution">
    <text evidence="1">The sequence shown here is derived from an EMBL/GenBank/DDBJ whole genome shotgun (WGS) entry which is preliminary data.</text>
</comment>
<protein>
    <submittedName>
        <fullName evidence="1">Uncharacterized protein</fullName>
    </submittedName>
</protein>
<dbReference type="AlphaFoldDB" id="A0A368XYG0"/>
<keyword evidence="2" id="KW-1185">Reference proteome</keyword>
<dbReference type="EMBL" id="QPJK01000004">
    <property type="protein sequence ID" value="RCW71557.1"/>
    <property type="molecule type" value="Genomic_DNA"/>
</dbReference>
<name>A0A368XYG0_9BURK</name>
<proteinExistence type="predicted"/>
<dbReference type="OrthoDB" id="8903986at2"/>
<reference evidence="1 2" key="1">
    <citation type="submission" date="2018-07" db="EMBL/GenBank/DDBJ databases">
        <title>Genomic Encyclopedia of Type Strains, Phase IV (KMG-IV): sequencing the most valuable type-strain genomes for metagenomic binning, comparative biology and taxonomic classification.</title>
        <authorList>
            <person name="Goeker M."/>
        </authorList>
    </citation>
    <scope>NUCLEOTIDE SEQUENCE [LARGE SCALE GENOMIC DNA]</scope>
    <source>
        <strain evidence="1 2">DSM 21634</strain>
    </source>
</reference>
<accession>A0A368XYG0</accession>
<evidence type="ECO:0000313" key="1">
    <source>
        <dbReference type="EMBL" id="RCW71557.1"/>
    </source>
</evidence>
<evidence type="ECO:0000313" key="2">
    <source>
        <dbReference type="Proteomes" id="UP000252884"/>
    </source>
</evidence>
<organism evidence="1 2">
    <name type="scientific">Pseudorhodoferax soli</name>
    <dbReference type="NCBI Taxonomy" id="545864"/>
    <lineage>
        <taxon>Bacteria</taxon>
        <taxon>Pseudomonadati</taxon>
        <taxon>Pseudomonadota</taxon>
        <taxon>Betaproteobacteria</taxon>
        <taxon>Burkholderiales</taxon>
        <taxon>Comamonadaceae</taxon>
    </lineage>
</organism>
<gene>
    <name evidence="1" type="ORF">DES41_104377</name>
</gene>